<reference evidence="2" key="1">
    <citation type="journal article" date="2019" name="Int. J. Syst. Evol. Microbiol.">
        <title>The Global Catalogue of Microorganisms (GCM) 10K type strain sequencing project: providing services to taxonomists for standard genome sequencing and annotation.</title>
        <authorList>
            <consortium name="The Broad Institute Genomics Platform"/>
            <consortium name="The Broad Institute Genome Sequencing Center for Infectious Disease"/>
            <person name="Wu L."/>
            <person name="Ma J."/>
        </authorList>
    </citation>
    <scope>NUCLEOTIDE SEQUENCE [LARGE SCALE GENOMIC DNA]</scope>
    <source>
        <strain evidence="2">KCTC 42087</strain>
    </source>
</reference>
<accession>A0ABW0ZZR4</accession>
<name>A0ABW0ZZR4_9ACTN</name>
<dbReference type="EMBL" id="JBHSON010000018">
    <property type="protein sequence ID" value="MFC5746933.1"/>
    <property type="molecule type" value="Genomic_DNA"/>
</dbReference>
<dbReference type="Proteomes" id="UP001596074">
    <property type="component" value="Unassembled WGS sequence"/>
</dbReference>
<dbReference type="RefSeq" id="WP_378282554.1">
    <property type="nucleotide sequence ID" value="NZ_JBHSON010000018.1"/>
</dbReference>
<proteinExistence type="predicted"/>
<keyword evidence="2" id="KW-1185">Reference proteome</keyword>
<organism evidence="1 2">
    <name type="scientific">Actinomadura rugatobispora</name>
    <dbReference type="NCBI Taxonomy" id="1994"/>
    <lineage>
        <taxon>Bacteria</taxon>
        <taxon>Bacillati</taxon>
        <taxon>Actinomycetota</taxon>
        <taxon>Actinomycetes</taxon>
        <taxon>Streptosporangiales</taxon>
        <taxon>Thermomonosporaceae</taxon>
        <taxon>Actinomadura</taxon>
    </lineage>
</organism>
<comment type="caution">
    <text evidence="1">The sequence shown here is derived from an EMBL/GenBank/DDBJ whole genome shotgun (WGS) entry which is preliminary data.</text>
</comment>
<gene>
    <name evidence="1" type="ORF">ACFPZN_15000</name>
</gene>
<evidence type="ECO:0000313" key="2">
    <source>
        <dbReference type="Proteomes" id="UP001596074"/>
    </source>
</evidence>
<sequence>MTDDPAQSDDDDEVFFNDDLVGREGLVSIWLNVGFGEDNKVIGWYDHDYLEGSTIGRPQPIRQALISGGSYWETWLDAAVQAAEGLGITEAYNVWMLFDHEYMGSPGRFELATGAEGVDDLPPYYLGAFRYTRH</sequence>
<protein>
    <submittedName>
        <fullName evidence="1">Uncharacterized protein</fullName>
    </submittedName>
</protein>
<evidence type="ECO:0000313" key="1">
    <source>
        <dbReference type="EMBL" id="MFC5746933.1"/>
    </source>
</evidence>